<dbReference type="OrthoDB" id="7156875at2"/>
<evidence type="ECO:0000313" key="3">
    <source>
        <dbReference type="Proteomes" id="UP000013251"/>
    </source>
</evidence>
<dbReference type="SUPFAM" id="SSF53300">
    <property type="entry name" value="vWA-like"/>
    <property type="match status" value="1"/>
</dbReference>
<dbReference type="EMBL" id="APQG01000052">
    <property type="protein sequence ID" value="ENV89632.1"/>
    <property type="molecule type" value="Genomic_DNA"/>
</dbReference>
<dbReference type="Pfam" id="PF13519">
    <property type="entry name" value="VWA_2"/>
    <property type="match status" value="1"/>
</dbReference>
<evidence type="ECO:0000313" key="2">
    <source>
        <dbReference type="EMBL" id="ENV89632.1"/>
    </source>
</evidence>
<dbReference type="HOGENOM" id="CLU_004937_0_0_6"/>
<comment type="caution">
    <text evidence="2">The sequence shown here is derived from an EMBL/GenBank/DDBJ whole genome shotgun (WGS) entry which is preliminary data.</text>
</comment>
<dbReference type="RefSeq" id="WP_005035424.1">
    <property type="nucleotide sequence ID" value="NZ_KB849756.1"/>
</dbReference>
<protein>
    <recommendedName>
        <fullName evidence="1">VWFA domain-containing protein</fullName>
    </recommendedName>
</protein>
<feature type="domain" description="VWFA" evidence="1">
    <location>
        <begin position="56"/>
        <end position="164"/>
    </location>
</feature>
<proteinExistence type="predicted"/>
<reference evidence="2 3" key="1">
    <citation type="submission" date="2013-02" db="EMBL/GenBank/DDBJ databases">
        <title>The Genome Sequence of Acinetobacter bereziniae CIP 70.12.</title>
        <authorList>
            <consortium name="The Broad Institute Genome Sequencing Platform"/>
            <consortium name="The Broad Institute Genome Sequencing Center for Infectious Disease"/>
            <person name="Cerqueira G."/>
            <person name="Feldgarden M."/>
            <person name="Courvalin P."/>
            <person name="Perichon B."/>
            <person name="Grillot-Courvalin C."/>
            <person name="Clermont D."/>
            <person name="Rocha E."/>
            <person name="Yoon E.-J."/>
            <person name="Nemec A."/>
            <person name="Walker B."/>
            <person name="Young S.K."/>
            <person name="Zeng Q."/>
            <person name="Gargeya S."/>
            <person name="Fitzgerald M."/>
            <person name="Haas B."/>
            <person name="Abouelleil A."/>
            <person name="Alvarado L."/>
            <person name="Arachchi H.M."/>
            <person name="Berlin A.M."/>
            <person name="Chapman S.B."/>
            <person name="Dewar J."/>
            <person name="Goldberg J."/>
            <person name="Griggs A."/>
            <person name="Gujja S."/>
            <person name="Hansen M."/>
            <person name="Howarth C."/>
            <person name="Imamovic A."/>
            <person name="Larimer J."/>
            <person name="McCowan C."/>
            <person name="Murphy C."/>
            <person name="Neiman D."/>
            <person name="Pearson M."/>
            <person name="Priest M."/>
            <person name="Roberts A."/>
            <person name="Saif S."/>
            <person name="Shea T."/>
            <person name="Sisk P."/>
            <person name="Sykes S."/>
            <person name="Wortman J."/>
            <person name="Nusbaum C."/>
            <person name="Birren B."/>
        </authorList>
    </citation>
    <scope>NUCLEOTIDE SEQUENCE [LARGE SCALE GENOMIC DNA]</scope>
    <source>
        <strain evidence="2 3">CIP 70.12</strain>
    </source>
</reference>
<organism evidence="2 3">
    <name type="scientific">Acinetobacter bereziniae LMG 1003 = CIP 70.12</name>
    <dbReference type="NCBI Taxonomy" id="981324"/>
    <lineage>
        <taxon>Bacteria</taxon>
        <taxon>Pseudomonadati</taxon>
        <taxon>Pseudomonadota</taxon>
        <taxon>Gammaproteobacteria</taxon>
        <taxon>Moraxellales</taxon>
        <taxon>Moraxellaceae</taxon>
        <taxon>Acinetobacter</taxon>
    </lineage>
</organism>
<dbReference type="InterPro" id="IPR002035">
    <property type="entry name" value="VWF_A"/>
</dbReference>
<dbReference type="Gene3D" id="3.40.50.410">
    <property type="entry name" value="von Willebrand factor, type A domain"/>
    <property type="match status" value="1"/>
</dbReference>
<evidence type="ECO:0000259" key="1">
    <source>
        <dbReference type="Pfam" id="PF13519"/>
    </source>
</evidence>
<name>N9CUV0_ACIBZ</name>
<sequence length="1259" mass="132945">MKKQRNWFITELKLTQLSRGVSFVAGFVGTTLIASSVVQASDLQIYATPTAGKKTIVMMLDTSGSMSGGDSGQSGSRLTRLKNGMNTFLDSNNPILTDVRVGLGHYSVNGDGKTARILVEANALGTVNSSQRQALKKAVAGLSASGNTPTAHAFAEAAAYLMGTSPALKLNNAEVYFRYGGSNSSYWASCLSWNSAKTSCTSWGGTSTSTRNTTGLSSQSCTKYIDDQGRSYSGTCYSGSEVILSLSGFNNSASSTKNGNQYLSPLPPVDERVSCDGQGVYILSDGEANGSSPSEATSIMSVVLDDNGTNFSCPSNGLNTGSAASWHCMGEFAKRLFDKTSNPAQVSIQTAFVGFGSDFNSLSQTHVQQACKLSSRTQADRTGDDACSPGNGSVSVTSPGYGNGGFFTTQSAQGVTDSVVAFINNLGKAPLEPLTTGAISVPVDNLNPSGLQPYGYLRGLEPNPQSSDLIWAGNLKKYQVIQTGSNAGAFAAIGSKLVYDKQGGFNTGTRDLWNSSNVYSGKVYNDGGVIRLGGAYSKVPMPILGQTENLAIDPPQYAYTANPNALRNLFTDVQSTGGANLTNAGKNANLIKVPGGGIPTSGAANYVLDQFKNQTTLKDFPVLTKIKLLNYLGFSVPYDETATTLPTSLQTPNSPFLAMGGSIHSLPVQLTYSGTLDETGNLTSTRSQSVLYGTMDGGLHIVDGSTGAEQMAFIPAELLRSDTGSKALIKGQTDTNAPVSGTDGAWISDSTYQTQRGSGSNSSAVKALSMNIYGGMRMGGSSYYALDVLNPSSPKLKFRLGADVTGFGRIGQSWSKPVLANVRYNGVNKRVMIVGGGYDQCYENPQFELGKAVSNADFPDTSCDKKIQAQGNAVYMVDANDGTLIWSATYGANSTDDKKYLKHSIVSRISAIDRDGDGLVDNLYFGDLGGQVFRADLDNYQTKSGSAYSNFGVRVSRIANLATNDSLNNKDWDYTGSKAPRFYEAPTLTIHDEGANTFLVVGLASGNRSTPLDVVPTVGREKLLPTTALSGRPVNNVYGLIDRDFIEPNLMKSTYSVKTSSLSLDLLQKNPQLLTGKIANAFFGTGNLKQGWYRSLSSMSNGTERGGTAFRVAGGMKAYEEPFAITGNLIIPVYDPQGTGISGQDPCKPRVVGETDRQVFCLPYGACLKTDGTVDGGAAGQESKTGFQTTTTGCPAGVSECNDNVIGTGIRGLAMAPITSSTPNSACSDKTLAGNEKGTGKWACQQIINPTRWYDKWLK</sequence>
<dbReference type="PATRIC" id="fig|1217650.3.peg.4496"/>
<dbReference type="Proteomes" id="UP000013251">
    <property type="component" value="Unassembled WGS sequence"/>
</dbReference>
<accession>N9CUV0</accession>
<dbReference type="AlphaFoldDB" id="N9CUV0"/>
<gene>
    <name evidence="2" type="ORF">F938_04569</name>
</gene>
<keyword evidence="3" id="KW-1185">Reference proteome</keyword>
<dbReference type="InterPro" id="IPR036465">
    <property type="entry name" value="vWFA_dom_sf"/>
</dbReference>